<gene>
    <name evidence="1" type="ORF">GX50_02235</name>
</gene>
<evidence type="ECO:0000313" key="2">
    <source>
        <dbReference type="Proteomes" id="UP000226031"/>
    </source>
</evidence>
<protein>
    <submittedName>
        <fullName evidence="1">Uncharacterized protein</fullName>
    </submittedName>
</protein>
<dbReference type="SUPFAM" id="SSF56801">
    <property type="entry name" value="Acetyl-CoA synthetase-like"/>
    <property type="match status" value="1"/>
</dbReference>
<dbReference type="EMBL" id="PDND01000031">
    <property type="protein sequence ID" value="PGH34884.1"/>
    <property type="molecule type" value="Genomic_DNA"/>
</dbReference>
<sequence length="115" mass="12313">MVPSILMYATALIAPSQPALHLKGLTGSAVTPPKARLSRDVARSWSSLSVGYCVGLLLRPFLGPAPSTDHCLTWTFAQLSRAAMQLGSILDTTGIKSRDKVLVLVPSCVEWAQLH</sequence>
<accession>A0A2B7ZEI3</accession>
<dbReference type="Proteomes" id="UP000226031">
    <property type="component" value="Unassembled WGS sequence"/>
</dbReference>
<name>A0A2B7ZEI3_9EURO</name>
<keyword evidence="2" id="KW-1185">Reference proteome</keyword>
<evidence type="ECO:0000313" key="1">
    <source>
        <dbReference type="EMBL" id="PGH34884.1"/>
    </source>
</evidence>
<organism evidence="1 2">
    <name type="scientific">[Emmonsia] crescens</name>
    <dbReference type="NCBI Taxonomy" id="73230"/>
    <lineage>
        <taxon>Eukaryota</taxon>
        <taxon>Fungi</taxon>
        <taxon>Dikarya</taxon>
        <taxon>Ascomycota</taxon>
        <taxon>Pezizomycotina</taxon>
        <taxon>Eurotiomycetes</taxon>
        <taxon>Eurotiomycetidae</taxon>
        <taxon>Onygenales</taxon>
        <taxon>Ajellomycetaceae</taxon>
        <taxon>Emergomyces</taxon>
    </lineage>
</organism>
<dbReference type="AlphaFoldDB" id="A0A2B7ZEI3"/>
<proteinExistence type="predicted"/>
<dbReference type="Gene3D" id="3.40.50.980">
    <property type="match status" value="1"/>
</dbReference>
<comment type="caution">
    <text evidence="1">The sequence shown here is derived from an EMBL/GenBank/DDBJ whole genome shotgun (WGS) entry which is preliminary data.</text>
</comment>
<reference evidence="1 2" key="1">
    <citation type="submission" date="2017-10" db="EMBL/GenBank/DDBJ databases">
        <title>Comparative genomics in systemic dimorphic fungi from Ajellomycetaceae.</title>
        <authorList>
            <person name="Munoz J.F."/>
            <person name="Mcewen J.G."/>
            <person name="Clay O.K."/>
            <person name="Cuomo C.A."/>
        </authorList>
    </citation>
    <scope>NUCLEOTIDE SEQUENCE [LARGE SCALE GENOMIC DNA]</scope>
    <source>
        <strain evidence="1 2">UAMH4076</strain>
    </source>
</reference>